<feature type="transmembrane region" description="Helical" evidence="1">
    <location>
        <begin position="423"/>
        <end position="443"/>
    </location>
</feature>
<comment type="caution">
    <text evidence="2">The sequence shown here is derived from an EMBL/GenBank/DDBJ whole genome shotgun (WGS) entry which is preliminary data.</text>
</comment>
<organism evidence="2 3">
    <name type="scientific">Grimontia sedimenti</name>
    <dbReference type="NCBI Taxonomy" id="2711294"/>
    <lineage>
        <taxon>Bacteria</taxon>
        <taxon>Pseudomonadati</taxon>
        <taxon>Pseudomonadota</taxon>
        <taxon>Gammaproteobacteria</taxon>
        <taxon>Vibrionales</taxon>
        <taxon>Vibrionaceae</taxon>
        <taxon>Grimontia</taxon>
    </lineage>
</organism>
<dbReference type="GO" id="GO:0016874">
    <property type="term" value="F:ligase activity"/>
    <property type="evidence" value="ECO:0007669"/>
    <property type="project" value="UniProtKB-KW"/>
</dbReference>
<keyword evidence="2" id="KW-0436">Ligase</keyword>
<feature type="transmembrane region" description="Helical" evidence="1">
    <location>
        <begin position="199"/>
        <end position="218"/>
    </location>
</feature>
<keyword evidence="1" id="KW-1133">Transmembrane helix</keyword>
<evidence type="ECO:0000256" key="1">
    <source>
        <dbReference type="SAM" id="Phobius"/>
    </source>
</evidence>
<proteinExistence type="predicted"/>
<feature type="transmembrane region" description="Helical" evidence="1">
    <location>
        <begin position="106"/>
        <end position="123"/>
    </location>
</feature>
<dbReference type="EMBL" id="JAALDL010000007">
    <property type="protein sequence ID" value="NGN98280.1"/>
    <property type="molecule type" value="Genomic_DNA"/>
</dbReference>
<feature type="transmembrane region" description="Helical" evidence="1">
    <location>
        <begin position="250"/>
        <end position="267"/>
    </location>
</feature>
<feature type="transmembrane region" description="Helical" evidence="1">
    <location>
        <begin position="224"/>
        <end position="243"/>
    </location>
</feature>
<feature type="transmembrane region" description="Helical" evidence="1">
    <location>
        <begin position="135"/>
        <end position="153"/>
    </location>
</feature>
<feature type="transmembrane region" description="Helical" evidence="1">
    <location>
        <begin position="173"/>
        <end position="190"/>
    </location>
</feature>
<keyword evidence="3" id="KW-1185">Reference proteome</keyword>
<feature type="transmembrane region" description="Helical" evidence="1">
    <location>
        <begin position="367"/>
        <end position="386"/>
    </location>
</feature>
<feature type="transmembrane region" description="Helical" evidence="1">
    <location>
        <begin position="83"/>
        <end position="100"/>
    </location>
</feature>
<keyword evidence="1" id="KW-0812">Transmembrane</keyword>
<protein>
    <submittedName>
        <fullName evidence="2">Lipid A core--O-antigen ligase</fullName>
    </submittedName>
</protein>
<accession>A0A6M1RDE1</accession>
<dbReference type="Proteomes" id="UP000473008">
    <property type="component" value="Unassembled WGS sequence"/>
</dbReference>
<name>A0A6M1RDE1_9GAMM</name>
<sequence length="553" mass="62325">MQTMRFQNLWPSKVARKPLVKPVLIALAAMFLFCLPLNQIPLAFSGVQHPATALTLLLAVAIVCFGVWEAARQGRFSHTTMTGWLALSASFALIPSFYLHADWHSAAWQGFSVLLSLLLFCTLQQFSFNHLQRQYLLWLPLLSGWLLAIPLLLPSISEISSSSLADFKSNSDVLGIVLLTSLMLSAYLLARTKAYKRNWVPVHALLLATPLLTIPALTALKSPWLITVILVLVIFSQPFLFRFSQKRHHGLWNFAVLAGFAIAWKFGSVPQSALFAARYSTEELEVVSQAWSLLGQAQFEGIGLGQLDKAQLLFGIEQNHVLPLQEMYPSWLLASLIQGGIAYWASFGVLFTLVVRKLLEAPNGTRLMLLAIILPSLIGMALTDYIETNLALGMLFVVLLYWIDNLTARYRRVLLPYPRPMKIAANTVLTATLFLVLSSIYLGEQALRTYQIRDSKLTQYQTHPWWNDFYQQVEGKRAFLESVESRDLRAQELYLRGQITRLEMSPNADGYQSLIELAMLTGHKMVAKQLKDEASLLFPYRTFQPDFSELPAE</sequence>
<dbReference type="AlphaFoldDB" id="A0A6M1RDE1"/>
<evidence type="ECO:0000313" key="3">
    <source>
        <dbReference type="Proteomes" id="UP000473008"/>
    </source>
</evidence>
<keyword evidence="1" id="KW-0472">Membrane</keyword>
<feature type="transmembrane region" description="Helical" evidence="1">
    <location>
        <begin position="331"/>
        <end position="355"/>
    </location>
</feature>
<reference evidence="2 3" key="1">
    <citation type="submission" date="2020-02" db="EMBL/GenBank/DDBJ databases">
        <title>The draft genome of Grimontia sedimenta sp. nov., isolated from benthic sediments near coral reefs south of Kuwait.</title>
        <authorList>
            <person name="Mahmoud H.M."/>
            <person name="Jose L."/>
            <person name="Eapen S."/>
        </authorList>
    </citation>
    <scope>NUCLEOTIDE SEQUENCE [LARGE SCALE GENOMIC DNA]</scope>
    <source>
        <strain evidence="2 3">S25</strain>
    </source>
</reference>
<evidence type="ECO:0000313" key="2">
    <source>
        <dbReference type="EMBL" id="NGN98280.1"/>
    </source>
</evidence>
<gene>
    <name evidence="2" type="ORF">G5S52_11650</name>
</gene>
<feature type="transmembrane region" description="Helical" evidence="1">
    <location>
        <begin position="53"/>
        <end position="71"/>
    </location>
</feature>
<dbReference type="RefSeq" id="WP_165013700.1">
    <property type="nucleotide sequence ID" value="NZ_JAALDL010000007.1"/>
</dbReference>